<dbReference type="HAMAP" id="MF_00503">
    <property type="entry name" value="Ribosomal_bL9"/>
    <property type="match status" value="1"/>
</dbReference>
<evidence type="ECO:0000256" key="5">
    <source>
        <dbReference type="ARBA" id="ARBA00023274"/>
    </source>
</evidence>
<dbReference type="InterPro" id="IPR036935">
    <property type="entry name" value="Ribosomal_bL9_N_sf"/>
</dbReference>
<protein>
    <recommendedName>
        <fullName evidence="6 7">Large ribosomal subunit protein bL9</fullName>
    </recommendedName>
</protein>
<dbReference type="RefSeq" id="WP_006460285.1">
    <property type="nucleotide sequence ID" value="NZ_CP007030.1"/>
</dbReference>
<dbReference type="EMBL" id="CP007030">
    <property type="protein sequence ID" value="AHF01223.1"/>
    <property type="molecule type" value="Genomic_DNA"/>
</dbReference>
<dbReference type="InterPro" id="IPR020070">
    <property type="entry name" value="Ribosomal_bL9_N"/>
</dbReference>
<evidence type="ECO:0000256" key="8">
    <source>
        <dbReference type="SAM" id="Coils"/>
    </source>
</evidence>
<evidence type="ECO:0000256" key="1">
    <source>
        <dbReference type="ARBA" id="ARBA00010605"/>
    </source>
</evidence>
<dbReference type="STRING" id="717772.THIAE_04935"/>
<dbReference type="AlphaFoldDB" id="W0DVD6"/>
<sequence length="148" mass="15789">MNVILLEKVQNLGGLGEQVTVKSGYARNFLIPQGKAKPATKDNVAEFEARRAELEKQATEALASAQAVYEKMNGMVVKVEASAGDEGKLFGSVGTQDIADALSAVGFSVERRQVRLPQGPMRTTGTFEIDIQLHTDVVAAINVEISAA</sequence>
<dbReference type="PANTHER" id="PTHR21368">
    <property type="entry name" value="50S RIBOSOMAL PROTEIN L9"/>
    <property type="match status" value="1"/>
</dbReference>
<keyword evidence="5 7" id="KW-0687">Ribonucleoprotein</keyword>
<dbReference type="InterPro" id="IPR020069">
    <property type="entry name" value="Ribosomal_bL9_C"/>
</dbReference>
<keyword evidence="3 7" id="KW-0694">RNA-binding</keyword>
<evidence type="ECO:0000313" key="10">
    <source>
        <dbReference type="EMBL" id="AHF01223.1"/>
    </source>
</evidence>
<dbReference type="Pfam" id="PF03948">
    <property type="entry name" value="Ribosomal_L9_C"/>
    <property type="match status" value="1"/>
</dbReference>
<keyword evidence="4 7" id="KW-0689">Ribosomal protein</keyword>
<proteinExistence type="inferred from homology"/>
<evidence type="ECO:0000256" key="3">
    <source>
        <dbReference type="ARBA" id="ARBA00022884"/>
    </source>
</evidence>
<dbReference type="GO" id="GO:0005840">
    <property type="term" value="C:ribosome"/>
    <property type="evidence" value="ECO:0007669"/>
    <property type="project" value="UniProtKB-KW"/>
</dbReference>
<dbReference type="PROSITE" id="PS00651">
    <property type="entry name" value="RIBOSOMAL_L9"/>
    <property type="match status" value="1"/>
</dbReference>
<dbReference type="FunCoup" id="W0DVD6">
    <property type="interactions" value="669"/>
</dbReference>
<evidence type="ECO:0000256" key="7">
    <source>
        <dbReference type="HAMAP-Rule" id="MF_00503"/>
    </source>
</evidence>
<evidence type="ECO:0000256" key="2">
    <source>
        <dbReference type="ARBA" id="ARBA00022730"/>
    </source>
</evidence>
<evidence type="ECO:0000313" key="11">
    <source>
        <dbReference type="Proteomes" id="UP000005380"/>
    </source>
</evidence>
<dbReference type="HOGENOM" id="CLU_078938_4_1_6"/>
<accession>W0DVD6</accession>
<organism evidence="10 11">
    <name type="scientific">Thiomicrospira aerophila AL3</name>
    <dbReference type="NCBI Taxonomy" id="717772"/>
    <lineage>
        <taxon>Bacteria</taxon>
        <taxon>Pseudomonadati</taxon>
        <taxon>Pseudomonadota</taxon>
        <taxon>Gammaproteobacteria</taxon>
        <taxon>Thiotrichales</taxon>
        <taxon>Piscirickettsiaceae</taxon>
        <taxon>Thiomicrospira</taxon>
    </lineage>
</organism>
<dbReference type="InterPro" id="IPR009027">
    <property type="entry name" value="Ribosomal_bL9/RNase_H1_N"/>
</dbReference>
<dbReference type="InterPro" id="IPR020594">
    <property type="entry name" value="Ribosomal_bL9_bac/chp"/>
</dbReference>
<evidence type="ECO:0000259" key="9">
    <source>
        <dbReference type="PROSITE" id="PS00651"/>
    </source>
</evidence>
<dbReference type="Gene3D" id="3.40.5.10">
    <property type="entry name" value="Ribosomal protein L9, N-terminal domain"/>
    <property type="match status" value="1"/>
</dbReference>
<dbReference type="GO" id="GO:0019843">
    <property type="term" value="F:rRNA binding"/>
    <property type="evidence" value="ECO:0007669"/>
    <property type="project" value="UniProtKB-UniRule"/>
</dbReference>
<gene>
    <name evidence="7 10" type="primary">rplI</name>
    <name evidence="10" type="ORF">THIAE_04935</name>
</gene>
<dbReference type="Pfam" id="PF01281">
    <property type="entry name" value="Ribosomal_L9_N"/>
    <property type="match status" value="1"/>
</dbReference>
<dbReference type="Proteomes" id="UP000005380">
    <property type="component" value="Chromosome"/>
</dbReference>
<dbReference type="eggNOG" id="COG0359">
    <property type="taxonomic scope" value="Bacteria"/>
</dbReference>
<comment type="similarity">
    <text evidence="1 7">Belongs to the bacterial ribosomal protein bL9 family.</text>
</comment>
<feature type="domain" description="Ribosomal protein L9" evidence="9">
    <location>
        <begin position="13"/>
        <end position="40"/>
    </location>
</feature>
<dbReference type="GO" id="GO:0006412">
    <property type="term" value="P:translation"/>
    <property type="evidence" value="ECO:0007669"/>
    <property type="project" value="UniProtKB-UniRule"/>
</dbReference>
<evidence type="ECO:0000256" key="4">
    <source>
        <dbReference type="ARBA" id="ARBA00022980"/>
    </source>
</evidence>
<feature type="coiled-coil region" evidence="8">
    <location>
        <begin position="37"/>
        <end position="64"/>
    </location>
</feature>
<dbReference type="SUPFAM" id="SSF55658">
    <property type="entry name" value="L9 N-domain-like"/>
    <property type="match status" value="1"/>
</dbReference>
<dbReference type="KEGG" id="tao:THIAE_04935"/>
<dbReference type="InterPro" id="IPR036791">
    <property type="entry name" value="Ribosomal_bL9_C_sf"/>
</dbReference>
<reference evidence="10 11" key="1">
    <citation type="submission" date="2013-12" db="EMBL/GenBank/DDBJ databases">
        <authorList>
            <consortium name="DOE Joint Genome Institute"/>
            <person name="Kappler U."/>
            <person name="Huntemann M."/>
            <person name="Han J."/>
            <person name="Chen A."/>
            <person name="Kyrpides N."/>
            <person name="Mavromatis K."/>
            <person name="Markowitz V."/>
            <person name="Palaniappan K."/>
            <person name="Ivanova N."/>
            <person name="Schaumberg A."/>
            <person name="Pati A."/>
            <person name="Liolios K."/>
            <person name="Nordberg H.P."/>
            <person name="Cantor M.N."/>
            <person name="Hua S.X."/>
            <person name="Woyke T."/>
        </authorList>
    </citation>
    <scope>NUCLEOTIDE SEQUENCE [LARGE SCALE GENOMIC DNA]</scope>
    <source>
        <strain evidence="11">AL2</strain>
    </source>
</reference>
<dbReference type="GO" id="GO:1990904">
    <property type="term" value="C:ribonucleoprotein complex"/>
    <property type="evidence" value="ECO:0007669"/>
    <property type="project" value="UniProtKB-KW"/>
</dbReference>
<comment type="function">
    <text evidence="7">Binds to the 23S rRNA.</text>
</comment>
<dbReference type="OrthoDB" id="9788336at2"/>
<dbReference type="NCBIfam" id="TIGR00158">
    <property type="entry name" value="L9"/>
    <property type="match status" value="1"/>
</dbReference>
<evidence type="ECO:0000256" key="6">
    <source>
        <dbReference type="ARBA" id="ARBA00035292"/>
    </source>
</evidence>
<dbReference type="InParanoid" id="W0DVD6"/>
<keyword evidence="8" id="KW-0175">Coiled coil</keyword>
<keyword evidence="11" id="KW-1185">Reference proteome</keyword>
<name>W0DVD6_9GAMM</name>
<dbReference type="GO" id="GO:0003735">
    <property type="term" value="F:structural constituent of ribosome"/>
    <property type="evidence" value="ECO:0007669"/>
    <property type="project" value="InterPro"/>
</dbReference>
<dbReference type="InterPro" id="IPR000244">
    <property type="entry name" value="Ribosomal_bL9"/>
</dbReference>
<dbReference type="Gene3D" id="3.10.430.100">
    <property type="entry name" value="Ribosomal protein L9, C-terminal domain"/>
    <property type="match status" value="1"/>
</dbReference>
<keyword evidence="2 7" id="KW-0699">rRNA-binding</keyword>
<dbReference type="SUPFAM" id="SSF55653">
    <property type="entry name" value="Ribosomal protein L9 C-domain"/>
    <property type="match status" value="1"/>
</dbReference>